<dbReference type="AlphaFoldDB" id="A0A116QYY5"/>
<evidence type="ECO:0000313" key="4">
    <source>
        <dbReference type="Proteomes" id="UP000072083"/>
    </source>
</evidence>
<proteinExistence type="predicted"/>
<evidence type="ECO:0000313" key="1">
    <source>
        <dbReference type="EMBL" id="CYU99557.1"/>
    </source>
</evidence>
<reference evidence="3 4" key="1">
    <citation type="submission" date="2016-02" db="EMBL/GenBank/DDBJ databases">
        <authorList>
            <consortium name="Pathogen Informatics"/>
        </authorList>
    </citation>
    <scope>NUCLEOTIDE SEQUENCE [LARGE SCALE GENOMIC DNA]</scope>
    <source>
        <strain evidence="1 4">LSS44</strain>
        <strain evidence="2 3">SS1062</strain>
    </source>
</reference>
<name>A0A116QYY5_STRSU</name>
<evidence type="ECO:0000313" key="2">
    <source>
        <dbReference type="EMBL" id="CYX05080.1"/>
    </source>
</evidence>
<dbReference type="Proteomes" id="UP000072083">
    <property type="component" value="Unassembled WGS sequence"/>
</dbReference>
<sequence length="155" mass="18038">MNTETITINKNELEELIAKEVAKKITSQANNSVFKDLAIIDKRVAEINREYPEIVQYVQEQSKRPPAYHISLTELVHERSRWGDGFMFTKPSLYADPETLIRKLVCLMFGAKNVRELDGRDVEIARSMYYEISNIFINTYKGHLENVIEDRRVGQ</sequence>
<gene>
    <name evidence="1" type="ORF">ERS132406_01296</name>
    <name evidence="2" type="ORF">ERS132551_01197</name>
</gene>
<protein>
    <submittedName>
        <fullName evidence="2">Uncharacterized protein</fullName>
    </submittedName>
</protein>
<dbReference type="Proteomes" id="UP000071962">
    <property type="component" value="Unassembled WGS sequence"/>
</dbReference>
<dbReference type="RefSeq" id="WP_004194652.1">
    <property type="nucleotide sequence ID" value="NZ_CECY01000006.1"/>
</dbReference>
<accession>A0A116QYY5</accession>
<evidence type="ECO:0000313" key="3">
    <source>
        <dbReference type="Proteomes" id="UP000071962"/>
    </source>
</evidence>
<organism evidence="2 3">
    <name type="scientific">Streptococcus suis</name>
    <dbReference type="NCBI Taxonomy" id="1307"/>
    <lineage>
        <taxon>Bacteria</taxon>
        <taxon>Bacillati</taxon>
        <taxon>Bacillota</taxon>
        <taxon>Bacilli</taxon>
        <taxon>Lactobacillales</taxon>
        <taxon>Streptococcaceae</taxon>
        <taxon>Streptococcus</taxon>
    </lineage>
</organism>
<dbReference type="EMBL" id="FIGZ01000012">
    <property type="protein sequence ID" value="CYU99557.1"/>
    <property type="molecule type" value="Genomic_DNA"/>
</dbReference>
<dbReference type="EMBL" id="FIKT01000012">
    <property type="protein sequence ID" value="CYX05080.1"/>
    <property type="molecule type" value="Genomic_DNA"/>
</dbReference>